<protein>
    <submittedName>
        <fullName evidence="1">Uncharacterized protein</fullName>
    </submittedName>
</protein>
<evidence type="ECO:0000313" key="1">
    <source>
        <dbReference type="EMBL" id="SEL89922.1"/>
    </source>
</evidence>
<proteinExistence type="predicted"/>
<accession>A0A1H7TYH1</accession>
<dbReference type="Proteomes" id="UP000182719">
    <property type="component" value="Unassembled WGS sequence"/>
</dbReference>
<organism evidence="1 2">
    <name type="scientific">Stigmatella aurantiaca</name>
    <dbReference type="NCBI Taxonomy" id="41"/>
    <lineage>
        <taxon>Bacteria</taxon>
        <taxon>Pseudomonadati</taxon>
        <taxon>Myxococcota</taxon>
        <taxon>Myxococcia</taxon>
        <taxon>Myxococcales</taxon>
        <taxon>Cystobacterineae</taxon>
        <taxon>Archangiaceae</taxon>
        <taxon>Stigmatella</taxon>
    </lineage>
</organism>
<evidence type="ECO:0000313" key="2">
    <source>
        <dbReference type="Proteomes" id="UP000182719"/>
    </source>
</evidence>
<name>A0A1H7TYH1_STIAU</name>
<dbReference type="AlphaFoldDB" id="A0A1H7TYH1"/>
<sequence length="30" mass="3378">MIWVVCRALAAHFDVEGFLKRHPGLEPDAV</sequence>
<keyword evidence="2" id="KW-1185">Reference proteome</keyword>
<gene>
    <name evidence="1" type="ORF">SAMN05444354_109232</name>
</gene>
<dbReference type="EMBL" id="FOAP01000009">
    <property type="protein sequence ID" value="SEL89922.1"/>
    <property type="molecule type" value="Genomic_DNA"/>
</dbReference>
<reference evidence="2" key="1">
    <citation type="submission" date="2016-10" db="EMBL/GenBank/DDBJ databases">
        <authorList>
            <person name="Varghese N."/>
            <person name="Submissions S."/>
        </authorList>
    </citation>
    <scope>NUCLEOTIDE SEQUENCE [LARGE SCALE GENOMIC DNA]</scope>
    <source>
        <strain evidence="2">DSM 17044</strain>
    </source>
</reference>